<dbReference type="GO" id="GO:0046872">
    <property type="term" value="F:metal ion binding"/>
    <property type="evidence" value="ECO:0007669"/>
    <property type="project" value="UniProtKB-KW"/>
</dbReference>
<dbReference type="PANTHER" id="PTHR12001">
    <property type="entry name" value="GERANYLGERANYL PYROPHOSPHATE SYNTHASE"/>
    <property type="match status" value="1"/>
</dbReference>
<comment type="similarity">
    <text evidence="3">Belongs to the FPP/GGPP synthase family.</text>
</comment>
<dbReference type="GO" id="GO:0004659">
    <property type="term" value="F:prenyltransferase activity"/>
    <property type="evidence" value="ECO:0007669"/>
    <property type="project" value="InterPro"/>
</dbReference>
<dbReference type="KEGG" id="atl:Athai_51150"/>
<reference evidence="4 5" key="1">
    <citation type="submission" date="2020-08" db="EMBL/GenBank/DDBJ databases">
        <title>Whole genome shotgun sequence of Actinocatenispora thailandica NBRC 105041.</title>
        <authorList>
            <person name="Komaki H."/>
            <person name="Tamura T."/>
        </authorList>
    </citation>
    <scope>NUCLEOTIDE SEQUENCE [LARGE SCALE GENOMIC DNA]</scope>
    <source>
        <strain evidence="4 5">NBRC 105041</strain>
    </source>
</reference>
<dbReference type="Gene3D" id="1.10.600.10">
    <property type="entry name" value="Farnesyl Diphosphate Synthase"/>
    <property type="match status" value="1"/>
</dbReference>
<dbReference type="InterPro" id="IPR033749">
    <property type="entry name" value="Polyprenyl_synt_CS"/>
</dbReference>
<evidence type="ECO:0000313" key="5">
    <source>
        <dbReference type="Proteomes" id="UP000611640"/>
    </source>
</evidence>
<name>A0A7R7HYR8_9ACTN</name>
<dbReference type="SUPFAM" id="SSF48576">
    <property type="entry name" value="Terpenoid synthases"/>
    <property type="match status" value="1"/>
</dbReference>
<evidence type="ECO:0000313" key="4">
    <source>
        <dbReference type="EMBL" id="BCJ37612.1"/>
    </source>
</evidence>
<dbReference type="Pfam" id="PF00348">
    <property type="entry name" value="polyprenyl_synt"/>
    <property type="match status" value="1"/>
</dbReference>
<dbReference type="InterPro" id="IPR008949">
    <property type="entry name" value="Isoprenoid_synthase_dom_sf"/>
</dbReference>
<dbReference type="PROSITE" id="PS00723">
    <property type="entry name" value="POLYPRENYL_SYNTHASE_1"/>
    <property type="match status" value="1"/>
</dbReference>
<dbReference type="EMBL" id="AP023355">
    <property type="protein sequence ID" value="BCJ37612.1"/>
    <property type="molecule type" value="Genomic_DNA"/>
</dbReference>
<evidence type="ECO:0000256" key="1">
    <source>
        <dbReference type="ARBA" id="ARBA00022723"/>
    </source>
</evidence>
<dbReference type="SFLD" id="SFLDG01017">
    <property type="entry name" value="Polyprenyl_Transferase_Like"/>
    <property type="match status" value="1"/>
</dbReference>
<evidence type="ECO:0000256" key="2">
    <source>
        <dbReference type="ARBA" id="ARBA00022842"/>
    </source>
</evidence>
<dbReference type="RefSeq" id="WP_203963799.1">
    <property type="nucleotide sequence ID" value="NZ_AP023355.1"/>
</dbReference>
<gene>
    <name evidence="4" type="ORF">Athai_51150</name>
</gene>
<dbReference type="PROSITE" id="PS00444">
    <property type="entry name" value="POLYPRENYL_SYNTHASE_2"/>
    <property type="match status" value="1"/>
</dbReference>
<dbReference type="CDD" id="cd00685">
    <property type="entry name" value="Trans_IPPS_HT"/>
    <property type="match status" value="1"/>
</dbReference>
<dbReference type="GO" id="GO:0008299">
    <property type="term" value="P:isoprenoid biosynthetic process"/>
    <property type="evidence" value="ECO:0007669"/>
    <property type="project" value="InterPro"/>
</dbReference>
<organism evidence="4 5">
    <name type="scientific">Actinocatenispora thailandica</name>
    <dbReference type="NCBI Taxonomy" id="227318"/>
    <lineage>
        <taxon>Bacteria</taxon>
        <taxon>Bacillati</taxon>
        <taxon>Actinomycetota</taxon>
        <taxon>Actinomycetes</taxon>
        <taxon>Micromonosporales</taxon>
        <taxon>Micromonosporaceae</taxon>
        <taxon>Actinocatenispora</taxon>
    </lineage>
</organism>
<dbReference type="AlphaFoldDB" id="A0A7R7HYR8"/>
<accession>A0A7R7HYR8</accession>
<dbReference type="Proteomes" id="UP000611640">
    <property type="component" value="Chromosome"/>
</dbReference>
<evidence type="ECO:0000256" key="3">
    <source>
        <dbReference type="RuleBase" id="RU004466"/>
    </source>
</evidence>
<dbReference type="SFLD" id="SFLDS00005">
    <property type="entry name" value="Isoprenoid_Synthase_Type_I"/>
    <property type="match status" value="1"/>
</dbReference>
<keyword evidence="5" id="KW-1185">Reference proteome</keyword>
<sequence>MTATIPETLGTLRALVEPSIRGAIDRLDPHCRLVSGYHLGFWEVDGTPTDGGGKGMRAAFTLLGARAAGARPDRAVPAAAAVELVHNYSLLHDDVMDRDVERRHRPSAWAAYGEADAILAGDALLGLAFELLAEAAEPTATWALRTLSVTVRRLVAGQTADLGFEGRDDVTLDECLEMVRGKTAALFACSCSIGAMLCDAPAETTLRLARYGEHLGVAFQLVDDLLGIWGTPAVTGKPVLHDLQSRKKSIPVVYALGSGVAAADRLRELYLAPGELTGDQLAEAATLVERAGGRAWTEHEAGRQLDLALAQLDEIDQLAGTAEAAAAPLPADVRAELIDLAHFVTGRDR</sequence>
<proteinExistence type="inferred from homology"/>
<protein>
    <submittedName>
        <fullName evidence="4">(2E,6E)-farnesyl diphosphate synthase</fullName>
    </submittedName>
</protein>
<keyword evidence="1" id="KW-0479">Metal-binding</keyword>
<keyword evidence="2" id="KW-0460">Magnesium</keyword>
<dbReference type="PANTHER" id="PTHR12001:SF71">
    <property type="entry name" value="(2E,6E)-FARNESYL DIPHOSPHATE SYNTHASE"/>
    <property type="match status" value="1"/>
</dbReference>
<keyword evidence="3" id="KW-0808">Transferase</keyword>
<dbReference type="InterPro" id="IPR000092">
    <property type="entry name" value="Polyprenyl_synt"/>
</dbReference>